<keyword evidence="4 5" id="KW-0413">Isomerase</keyword>
<organism evidence="5 6">
    <name type="scientific">Sporolactobacillus shoreicorticis</name>
    <dbReference type="NCBI Taxonomy" id="1923877"/>
    <lineage>
        <taxon>Bacteria</taxon>
        <taxon>Bacillati</taxon>
        <taxon>Bacillota</taxon>
        <taxon>Bacilli</taxon>
        <taxon>Bacillales</taxon>
        <taxon>Sporolactobacillaceae</taxon>
        <taxon>Sporolactobacillus</taxon>
    </lineage>
</organism>
<dbReference type="Pfam" id="PF00300">
    <property type="entry name" value="His_Phos_1"/>
    <property type="match status" value="1"/>
</dbReference>
<evidence type="ECO:0000256" key="3">
    <source>
        <dbReference type="ARBA" id="ARBA00023152"/>
    </source>
</evidence>
<dbReference type="CDD" id="cd07067">
    <property type="entry name" value="HP_PGM_like"/>
    <property type="match status" value="1"/>
</dbReference>
<dbReference type="GO" id="GO:0016853">
    <property type="term" value="F:isomerase activity"/>
    <property type="evidence" value="ECO:0007669"/>
    <property type="project" value="UniProtKB-KW"/>
</dbReference>
<name>A0ABW5RZ13_9BACL</name>
<dbReference type="InterPro" id="IPR013078">
    <property type="entry name" value="His_Pase_superF_clade-1"/>
</dbReference>
<dbReference type="InterPro" id="IPR005952">
    <property type="entry name" value="Phosphogly_mut1"/>
</dbReference>
<dbReference type="InterPro" id="IPR001345">
    <property type="entry name" value="PG/BPGM_mutase_AS"/>
</dbReference>
<gene>
    <name evidence="5" type="ORF">ACFSUE_03650</name>
</gene>
<dbReference type="PROSITE" id="PS51257">
    <property type="entry name" value="PROKAR_LIPOPROTEIN"/>
    <property type="match status" value="1"/>
</dbReference>
<dbReference type="SMART" id="SM00855">
    <property type="entry name" value="PGAM"/>
    <property type="match status" value="1"/>
</dbReference>
<proteinExistence type="inferred from homology"/>
<dbReference type="RefSeq" id="WP_253065164.1">
    <property type="nucleotide sequence ID" value="NZ_JAMXWM010000038.1"/>
</dbReference>
<dbReference type="PANTHER" id="PTHR11931">
    <property type="entry name" value="PHOSPHOGLYCERATE MUTASE"/>
    <property type="match status" value="1"/>
</dbReference>
<dbReference type="PIRSF" id="PIRSF000709">
    <property type="entry name" value="6PFK_2-Ptase"/>
    <property type="match status" value="1"/>
</dbReference>
<dbReference type="SUPFAM" id="SSF53254">
    <property type="entry name" value="Phosphoglycerate mutase-like"/>
    <property type="match status" value="1"/>
</dbReference>
<keyword evidence="6" id="KW-1185">Reference proteome</keyword>
<dbReference type="PROSITE" id="PS00175">
    <property type="entry name" value="PG_MUTASE"/>
    <property type="match status" value="1"/>
</dbReference>
<evidence type="ECO:0000256" key="2">
    <source>
        <dbReference type="ARBA" id="ARBA00012028"/>
    </source>
</evidence>
<evidence type="ECO:0000256" key="1">
    <source>
        <dbReference type="ARBA" id="ARBA00006717"/>
    </source>
</evidence>
<dbReference type="EC" id="5.4.2.11" evidence="2"/>
<dbReference type="EMBL" id="JBHUMQ010000007">
    <property type="protein sequence ID" value="MFD2692725.1"/>
    <property type="molecule type" value="Genomic_DNA"/>
</dbReference>
<accession>A0ABW5RZ13</accession>
<reference evidence="6" key="1">
    <citation type="journal article" date="2019" name="Int. J. Syst. Evol. Microbiol.">
        <title>The Global Catalogue of Microorganisms (GCM) 10K type strain sequencing project: providing services to taxonomists for standard genome sequencing and annotation.</title>
        <authorList>
            <consortium name="The Broad Institute Genomics Platform"/>
            <consortium name="The Broad Institute Genome Sequencing Center for Infectious Disease"/>
            <person name="Wu L."/>
            <person name="Ma J."/>
        </authorList>
    </citation>
    <scope>NUCLEOTIDE SEQUENCE [LARGE SCALE GENOMIC DNA]</scope>
    <source>
        <strain evidence="6">TISTR 2466</strain>
    </source>
</reference>
<protein>
    <recommendedName>
        <fullName evidence="2">phosphoglycerate mutase (2,3-diphosphoglycerate-dependent)</fullName>
        <ecNumber evidence="2">5.4.2.11</ecNumber>
    </recommendedName>
</protein>
<evidence type="ECO:0000256" key="4">
    <source>
        <dbReference type="ARBA" id="ARBA00023235"/>
    </source>
</evidence>
<evidence type="ECO:0000313" key="6">
    <source>
        <dbReference type="Proteomes" id="UP001597399"/>
    </source>
</evidence>
<sequence>MKRIYLVRHGETFFNVLNIAQGCADSPLTSKGQEEANALGKALKQNNINFDTAFTSNLARAKGYCCNYFKGL</sequence>
<dbReference type="InterPro" id="IPR029033">
    <property type="entry name" value="His_PPase_superfam"/>
</dbReference>
<dbReference type="Gene3D" id="3.40.50.1240">
    <property type="entry name" value="Phosphoglycerate mutase-like"/>
    <property type="match status" value="1"/>
</dbReference>
<dbReference type="Proteomes" id="UP001597399">
    <property type="component" value="Unassembled WGS sequence"/>
</dbReference>
<comment type="similarity">
    <text evidence="1">Belongs to the phosphoglycerate mutase family. BPG-dependent PGAM subfamily.</text>
</comment>
<evidence type="ECO:0000313" key="5">
    <source>
        <dbReference type="EMBL" id="MFD2692725.1"/>
    </source>
</evidence>
<comment type="caution">
    <text evidence="5">The sequence shown here is derived from an EMBL/GenBank/DDBJ whole genome shotgun (WGS) entry which is preliminary data.</text>
</comment>
<keyword evidence="3" id="KW-0324">Glycolysis</keyword>